<dbReference type="EMBL" id="MCGO01000006">
    <property type="protein sequence ID" value="ORY50705.1"/>
    <property type="molecule type" value="Genomic_DNA"/>
</dbReference>
<dbReference type="AlphaFoldDB" id="A0A1Y2CWJ1"/>
<dbReference type="STRING" id="329046.A0A1Y2CWJ1"/>
<dbReference type="OrthoDB" id="675023at2759"/>
<gene>
    <name evidence="1" type="ORF">BCR33DRAFT_492568</name>
</gene>
<dbReference type="Proteomes" id="UP000193642">
    <property type="component" value="Unassembled WGS sequence"/>
</dbReference>
<proteinExistence type="predicted"/>
<reference evidence="1 2" key="1">
    <citation type="submission" date="2016-07" db="EMBL/GenBank/DDBJ databases">
        <title>Pervasive Adenine N6-methylation of Active Genes in Fungi.</title>
        <authorList>
            <consortium name="DOE Joint Genome Institute"/>
            <person name="Mondo S.J."/>
            <person name="Dannebaum R.O."/>
            <person name="Kuo R.C."/>
            <person name="Labutti K."/>
            <person name="Haridas S."/>
            <person name="Kuo A."/>
            <person name="Salamov A."/>
            <person name="Ahrendt S.R."/>
            <person name="Lipzen A."/>
            <person name="Sullivan W."/>
            <person name="Andreopoulos W.B."/>
            <person name="Clum A."/>
            <person name="Lindquist E."/>
            <person name="Daum C."/>
            <person name="Ramamoorthy G.K."/>
            <person name="Gryganskyi A."/>
            <person name="Culley D."/>
            <person name="Magnuson J.K."/>
            <person name="James T.Y."/>
            <person name="O'Malley M.A."/>
            <person name="Stajich J.E."/>
            <person name="Spatafora J.W."/>
            <person name="Visel A."/>
            <person name="Grigoriev I.V."/>
        </authorList>
    </citation>
    <scope>NUCLEOTIDE SEQUENCE [LARGE SCALE GENOMIC DNA]</scope>
    <source>
        <strain evidence="1 2">JEL800</strain>
    </source>
</reference>
<accession>A0A1Y2CWJ1</accession>
<comment type="caution">
    <text evidence="1">The sequence shown here is derived from an EMBL/GenBank/DDBJ whole genome shotgun (WGS) entry which is preliminary data.</text>
</comment>
<keyword evidence="2" id="KW-1185">Reference proteome</keyword>
<dbReference type="Gene3D" id="3.90.550.10">
    <property type="entry name" value="Spore Coat Polysaccharide Biosynthesis Protein SpsA, Chain A"/>
    <property type="match status" value="1"/>
</dbReference>
<sequence>MENWSRGVIKKILSIHQLLDQHKATAILNQPENNTLSIGFPNGFDTRNETLFLITGTFKRGKDDWRADRKPFIGRHIAQIKRQEQENAIQCHLKKKCRQILWIIAEDSDQIDPEVASLLRCSKIPYVYFAYGPTRAFGNAQKNALLQFVVEMTRAFDFTVTFIQLTMMGMGLQKGLSCVIESKSGVCFPMLVLVSKVLNMLLWKMEKLLCTLDGQNASSHSITML</sequence>
<dbReference type="InterPro" id="IPR029044">
    <property type="entry name" value="Nucleotide-diphossugar_trans"/>
</dbReference>
<organism evidence="1 2">
    <name type="scientific">Rhizoclosmatium globosum</name>
    <dbReference type="NCBI Taxonomy" id="329046"/>
    <lineage>
        <taxon>Eukaryota</taxon>
        <taxon>Fungi</taxon>
        <taxon>Fungi incertae sedis</taxon>
        <taxon>Chytridiomycota</taxon>
        <taxon>Chytridiomycota incertae sedis</taxon>
        <taxon>Chytridiomycetes</taxon>
        <taxon>Chytridiales</taxon>
        <taxon>Chytriomycetaceae</taxon>
        <taxon>Rhizoclosmatium</taxon>
    </lineage>
</organism>
<protein>
    <submittedName>
        <fullName evidence="1">Uncharacterized protein</fullName>
    </submittedName>
</protein>
<evidence type="ECO:0000313" key="2">
    <source>
        <dbReference type="Proteomes" id="UP000193642"/>
    </source>
</evidence>
<name>A0A1Y2CWJ1_9FUNG</name>
<evidence type="ECO:0000313" key="1">
    <source>
        <dbReference type="EMBL" id="ORY50705.1"/>
    </source>
</evidence>